<evidence type="ECO:0000256" key="2">
    <source>
        <dbReference type="PROSITE-ProRule" id="PRU00332"/>
    </source>
</evidence>
<evidence type="ECO:0000259" key="4">
    <source>
        <dbReference type="PROSITE" id="PS50961"/>
    </source>
</evidence>
<feature type="domain" description="HTH La-type RNA-binding" evidence="4">
    <location>
        <begin position="108"/>
        <end position="150"/>
    </location>
</feature>
<dbReference type="GO" id="GO:0005634">
    <property type="term" value="C:nucleus"/>
    <property type="evidence" value="ECO:0007669"/>
    <property type="project" value="TreeGrafter"/>
</dbReference>
<name>A0A427A158_ENSVE</name>
<evidence type="ECO:0000313" key="5">
    <source>
        <dbReference type="EMBL" id="RRT69975.1"/>
    </source>
</evidence>
<dbReference type="SUPFAM" id="SSF46785">
    <property type="entry name" value="Winged helix' DNA-binding domain"/>
    <property type="match status" value="1"/>
</dbReference>
<dbReference type="InterPro" id="IPR036388">
    <property type="entry name" value="WH-like_DNA-bd_sf"/>
</dbReference>
<organism evidence="5 6">
    <name type="scientific">Ensete ventricosum</name>
    <name type="common">Abyssinian banana</name>
    <name type="synonym">Musa ensete</name>
    <dbReference type="NCBI Taxonomy" id="4639"/>
    <lineage>
        <taxon>Eukaryota</taxon>
        <taxon>Viridiplantae</taxon>
        <taxon>Streptophyta</taxon>
        <taxon>Embryophyta</taxon>
        <taxon>Tracheophyta</taxon>
        <taxon>Spermatophyta</taxon>
        <taxon>Magnoliopsida</taxon>
        <taxon>Liliopsida</taxon>
        <taxon>Zingiberales</taxon>
        <taxon>Musaceae</taxon>
        <taxon>Ensete</taxon>
    </lineage>
</organism>
<evidence type="ECO:0000313" key="6">
    <source>
        <dbReference type="Proteomes" id="UP000287651"/>
    </source>
</evidence>
<evidence type="ECO:0000256" key="3">
    <source>
        <dbReference type="SAM" id="MobiDB-lite"/>
    </source>
</evidence>
<dbReference type="InterPro" id="IPR045180">
    <property type="entry name" value="La_dom_prot"/>
</dbReference>
<dbReference type="PROSITE" id="PS50961">
    <property type="entry name" value="HTH_LA"/>
    <property type="match status" value="1"/>
</dbReference>
<gene>
    <name evidence="5" type="ORF">B296_00006245</name>
</gene>
<dbReference type="PANTHER" id="PTHR22792">
    <property type="entry name" value="LUPUS LA PROTEIN-RELATED"/>
    <property type="match status" value="1"/>
</dbReference>
<feature type="non-terminal residue" evidence="5">
    <location>
        <position position="1"/>
    </location>
</feature>
<feature type="region of interest" description="Disordered" evidence="3">
    <location>
        <begin position="1"/>
        <end position="76"/>
    </location>
</feature>
<comment type="caution">
    <text evidence="5">The sequence shown here is derived from an EMBL/GenBank/DDBJ whole genome shotgun (WGS) entry which is preliminary data.</text>
</comment>
<dbReference type="InterPro" id="IPR036390">
    <property type="entry name" value="WH_DNA-bd_sf"/>
</dbReference>
<keyword evidence="1 2" id="KW-0694">RNA-binding</keyword>
<dbReference type="AlphaFoldDB" id="A0A427A158"/>
<dbReference type="EMBL" id="AMZH03004171">
    <property type="protein sequence ID" value="RRT69975.1"/>
    <property type="molecule type" value="Genomic_DNA"/>
</dbReference>
<sequence>AESREPRSYKPGGRSPWEMETQERPPSSRAPLPFPDVDPPLADASAGGVTQGAMEDPVVDPSAVNRGCDPQEGTVDSEIDPLLEVDAFPDAPEDLILREAEAAASGPAVLSDELRDQIVRQVEYYFSDENLPTDKFLLKFIKKDKTGYEV</sequence>
<dbReference type="Pfam" id="PF05383">
    <property type="entry name" value="La"/>
    <property type="match status" value="1"/>
</dbReference>
<dbReference type="Gene3D" id="1.10.10.10">
    <property type="entry name" value="Winged helix-like DNA-binding domain superfamily/Winged helix DNA-binding domain"/>
    <property type="match status" value="1"/>
</dbReference>
<accession>A0A427A158</accession>
<evidence type="ECO:0000256" key="1">
    <source>
        <dbReference type="ARBA" id="ARBA00022884"/>
    </source>
</evidence>
<dbReference type="PANTHER" id="PTHR22792:SF159">
    <property type="entry name" value="LA-RELATED PROTEIN 1B-RELATED"/>
    <property type="match status" value="1"/>
</dbReference>
<dbReference type="GO" id="GO:0003729">
    <property type="term" value="F:mRNA binding"/>
    <property type="evidence" value="ECO:0007669"/>
    <property type="project" value="TreeGrafter"/>
</dbReference>
<protein>
    <recommendedName>
        <fullName evidence="4">HTH La-type RNA-binding domain-containing protein</fullName>
    </recommendedName>
</protein>
<proteinExistence type="predicted"/>
<dbReference type="InterPro" id="IPR006630">
    <property type="entry name" value="La_HTH"/>
</dbReference>
<reference evidence="5 6" key="1">
    <citation type="journal article" date="2014" name="Agronomy (Basel)">
        <title>A Draft Genome Sequence for Ensete ventricosum, the Drought-Tolerant Tree Against Hunger.</title>
        <authorList>
            <person name="Harrison J."/>
            <person name="Moore K.A."/>
            <person name="Paszkiewicz K."/>
            <person name="Jones T."/>
            <person name="Grant M."/>
            <person name="Ambacheew D."/>
            <person name="Muzemil S."/>
            <person name="Studholme D.J."/>
        </authorList>
    </citation>
    <scope>NUCLEOTIDE SEQUENCE [LARGE SCALE GENOMIC DNA]</scope>
</reference>
<dbReference type="Proteomes" id="UP000287651">
    <property type="component" value="Unassembled WGS sequence"/>
</dbReference>